<dbReference type="NCBIfam" id="TIGR00974">
    <property type="entry name" value="3a0107s02c"/>
    <property type="match status" value="1"/>
</dbReference>
<dbReference type="GO" id="GO:0035435">
    <property type="term" value="P:phosphate ion transmembrane transport"/>
    <property type="evidence" value="ECO:0007669"/>
    <property type="project" value="InterPro"/>
</dbReference>
<keyword evidence="9 10" id="KW-0472">Membrane</keyword>
<feature type="transmembrane region" description="Helical" evidence="10">
    <location>
        <begin position="95"/>
        <end position="117"/>
    </location>
</feature>
<dbReference type="Gene3D" id="1.10.3720.10">
    <property type="entry name" value="MetI-like"/>
    <property type="match status" value="1"/>
</dbReference>
<dbReference type="RefSeq" id="WP_320756250.1">
    <property type="nucleotide sequence ID" value="NZ_JAWNGC010000001.1"/>
</dbReference>
<gene>
    <name evidence="12" type="primary">pstA</name>
    <name evidence="12" type="ORF">R6G80_01370</name>
</gene>
<dbReference type="EMBL" id="JAWNGC010000001">
    <property type="protein sequence ID" value="MDY5154381.1"/>
    <property type="molecule type" value="Genomic_DNA"/>
</dbReference>
<dbReference type="InterPro" id="IPR035906">
    <property type="entry name" value="MetI-like_sf"/>
</dbReference>
<protein>
    <recommendedName>
        <fullName evidence="10">Phosphate transport system permease protein PstA</fullName>
    </recommendedName>
</protein>
<dbReference type="Proteomes" id="UP001281731">
    <property type="component" value="Unassembled WGS sequence"/>
</dbReference>
<comment type="function">
    <text evidence="1">Part of the binding-protein-dependent transport system for phosphate; probably responsible for the translocation of the substrate across the membrane.</text>
</comment>
<evidence type="ECO:0000256" key="5">
    <source>
        <dbReference type="ARBA" id="ARBA00022475"/>
    </source>
</evidence>
<evidence type="ECO:0000256" key="10">
    <source>
        <dbReference type="RuleBase" id="RU363043"/>
    </source>
</evidence>
<evidence type="ECO:0000259" key="11">
    <source>
        <dbReference type="PROSITE" id="PS50928"/>
    </source>
</evidence>
<dbReference type="Pfam" id="PF00528">
    <property type="entry name" value="BPD_transp_1"/>
    <property type="match status" value="1"/>
</dbReference>
<dbReference type="GO" id="GO:0005886">
    <property type="term" value="C:plasma membrane"/>
    <property type="evidence" value="ECO:0007669"/>
    <property type="project" value="UniProtKB-SubCell"/>
</dbReference>
<dbReference type="PROSITE" id="PS50928">
    <property type="entry name" value="ABC_TM1"/>
    <property type="match status" value="1"/>
</dbReference>
<evidence type="ECO:0000256" key="4">
    <source>
        <dbReference type="ARBA" id="ARBA00022448"/>
    </source>
</evidence>
<keyword evidence="8 10" id="KW-1133">Transmembrane helix</keyword>
<proteinExistence type="inferred from homology"/>
<dbReference type="InterPro" id="IPR000515">
    <property type="entry name" value="MetI-like"/>
</dbReference>
<comment type="subcellular location">
    <subcellularLocation>
        <location evidence="2 10">Cell membrane</location>
        <topology evidence="2 10">Multi-pass membrane protein</topology>
    </subcellularLocation>
</comment>
<feature type="transmembrane region" description="Helical" evidence="10">
    <location>
        <begin position="187"/>
        <end position="213"/>
    </location>
</feature>
<dbReference type="PANTHER" id="PTHR42922">
    <property type="entry name" value="PHOSPHATE TRANSPORT SYSTEM PERMEASE PROTEIN PSTA"/>
    <property type="match status" value="1"/>
</dbReference>
<name>A0AAW9HL54_9ACTO</name>
<keyword evidence="5 10" id="KW-1003">Cell membrane</keyword>
<evidence type="ECO:0000256" key="6">
    <source>
        <dbReference type="ARBA" id="ARBA00022592"/>
    </source>
</evidence>
<dbReference type="AlphaFoldDB" id="A0AAW9HL54"/>
<evidence type="ECO:0000256" key="9">
    <source>
        <dbReference type="ARBA" id="ARBA00023136"/>
    </source>
</evidence>
<comment type="caution">
    <text evidence="12">The sequence shown here is derived from an EMBL/GenBank/DDBJ whole genome shotgun (WGS) entry which is preliminary data.</text>
</comment>
<feature type="transmembrane region" description="Helical" evidence="10">
    <location>
        <begin position="334"/>
        <end position="361"/>
    </location>
</feature>
<feature type="transmembrane region" description="Helical" evidence="10">
    <location>
        <begin position="219"/>
        <end position="238"/>
    </location>
</feature>
<comment type="similarity">
    <text evidence="3 10">Belongs to the binding-protein-dependent transport system permease family. CysTW subfamily.</text>
</comment>
<organism evidence="12 13">
    <name type="scientific">Actinotignum urinale</name>
    <dbReference type="NCBI Taxonomy" id="190146"/>
    <lineage>
        <taxon>Bacteria</taxon>
        <taxon>Bacillati</taxon>
        <taxon>Actinomycetota</taxon>
        <taxon>Actinomycetes</taxon>
        <taxon>Actinomycetales</taxon>
        <taxon>Actinomycetaceae</taxon>
        <taxon>Actinotignum</taxon>
    </lineage>
</organism>
<reference evidence="12" key="1">
    <citation type="submission" date="2023-10" db="EMBL/GenBank/DDBJ databases">
        <title>Whole Genome based description of the genera Actinobaculum and Actinotignum reveals a complex phylogenetic relationship within the species included in the genus Actinotignum.</title>
        <authorList>
            <person name="Jensen C.S."/>
            <person name="Dargis R."/>
            <person name="Kemp M."/>
            <person name="Christensen J.J."/>
        </authorList>
    </citation>
    <scope>NUCLEOTIDE SEQUENCE</scope>
    <source>
        <strain evidence="12">SLA_B511</strain>
    </source>
</reference>
<keyword evidence="6" id="KW-0592">Phosphate transport</keyword>
<keyword evidence="4" id="KW-0813">Transport</keyword>
<evidence type="ECO:0000256" key="3">
    <source>
        <dbReference type="ARBA" id="ARBA00007069"/>
    </source>
</evidence>
<dbReference type="InterPro" id="IPR051408">
    <property type="entry name" value="Phosphate_transprt_permease"/>
</dbReference>
<feature type="transmembrane region" description="Helical" evidence="10">
    <location>
        <begin position="148"/>
        <end position="175"/>
    </location>
</feature>
<feature type="transmembrane region" description="Helical" evidence="10">
    <location>
        <begin position="35"/>
        <end position="56"/>
    </location>
</feature>
<accession>A0AAW9HL54</accession>
<dbReference type="CDD" id="cd06261">
    <property type="entry name" value="TM_PBP2"/>
    <property type="match status" value="1"/>
</dbReference>
<evidence type="ECO:0000313" key="13">
    <source>
        <dbReference type="Proteomes" id="UP001281731"/>
    </source>
</evidence>
<feature type="transmembrane region" description="Helical" evidence="10">
    <location>
        <begin position="62"/>
        <end position="83"/>
    </location>
</feature>
<dbReference type="SUPFAM" id="SSF161098">
    <property type="entry name" value="MetI-like"/>
    <property type="match status" value="1"/>
</dbReference>
<evidence type="ECO:0000313" key="12">
    <source>
        <dbReference type="EMBL" id="MDY5154381.1"/>
    </source>
</evidence>
<sequence>MSNDVTFTASPDTAQVPEVSSGAIFASSGRTLPSYTTPVVLVASLLVSWLVFHFVFKSESLFAPLIVGVLLFMLIMRIVGYVVEGSRRGADRMATIKITSAFVLAVIPLFSLLYAVMVEAWPTLSWGFFNNSTQGMTMKGAIPGVGHAIVGTLIITGTTALIAIPLGIFTAIYLVEYNRGGWFGRTVTFLVDIMTGIPSIVAGLFAAAIVPLLAPALGFYNGFMGAVALVVLMTPLVIRNTEEMLRLVSNELREASYALGVTKSRTIVKVVLRTALPGIVSGCVIAVARVIGESAPLMITAGSPDGFNYTIFNGQVMTLPVFVYNMFSKGEMELAWGAALVLVVVVLLLNLFARIIAHIFAPKGR</sequence>
<evidence type="ECO:0000256" key="1">
    <source>
        <dbReference type="ARBA" id="ARBA00003510"/>
    </source>
</evidence>
<dbReference type="InterPro" id="IPR005672">
    <property type="entry name" value="Phosphate_PstA"/>
</dbReference>
<evidence type="ECO:0000256" key="8">
    <source>
        <dbReference type="ARBA" id="ARBA00022989"/>
    </source>
</evidence>
<feature type="transmembrane region" description="Helical" evidence="10">
    <location>
        <begin position="311"/>
        <end position="327"/>
    </location>
</feature>
<evidence type="ECO:0000256" key="7">
    <source>
        <dbReference type="ARBA" id="ARBA00022692"/>
    </source>
</evidence>
<feature type="domain" description="ABC transmembrane type-1" evidence="11">
    <location>
        <begin position="149"/>
        <end position="353"/>
    </location>
</feature>
<keyword evidence="7 10" id="KW-0812">Transmembrane</keyword>
<evidence type="ECO:0000256" key="2">
    <source>
        <dbReference type="ARBA" id="ARBA00004651"/>
    </source>
</evidence>
<dbReference type="GO" id="GO:0005315">
    <property type="term" value="F:phosphate transmembrane transporter activity"/>
    <property type="evidence" value="ECO:0007669"/>
    <property type="project" value="InterPro"/>
</dbReference>
<dbReference type="PANTHER" id="PTHR42922:SF1">
    <property type="entry name" value="PHOSPHATE TRANSPORT SYSTEM PERMEASE PROTEIN PSTA"/>
    <property type="match status" value="1"/>
</dbReference>
<feature type="transmembrane region" description="Helical" evidence="10">
    <location>
        <begin position="270"/>
        <end position="291"/>
    </location>
</feature>